<evidence type="ECO:0000313" key="9">
    <source>
        <dbReference type="EMBL" id="WMS88211.1"/>
    </source>
</evidence>
<evidence type="ECO:0000256" key="3">
    <source>
        <dbReference type="ARBA" id="ARBA00022679"/>
    </source>
</evidence>
<comment type="catalytic activity">
    <reaction evidence="6">
        <text>queuosine(34) in tRNA(Asp) + GDP-alpha-D-mannose = O-4''-alpha-D-mannosylqueuosine(34) in tRNA(Asp) + GDP + H(+)</text>
        <dbReference type="Rhea" id="RHEA:12885"/>
        <dbReference type="Rhea" id="RHEA-COMP:18572"/>
        <dbReference type="Rhea" id="RHEA-COMP:18581"/>
        <dbReference type="ChEBI" id="CHEBI:15378"/>
        <dbReference type="ChEBI" id="CHEBI:57527"/>
        <dbReference type="ChEBI" id="CHEBI:58189"/>
        <dbReference type="ChEBI" id="CHEBI:194431"/>
        <dbReference type="ChEBI" id="CHEBI:194442"/>
        <dbReference type="EC" id="2.4.1.110"/>
    </reaction>
    <physiologicalReaction direction="left-to-right" evidence="6">
        <dbReference type="Rhea" id="RHEA:12886"/>
    </physiologicalReaction>
</comment>
<dbReference type="KEGG" id="plei:Q9312_04670"/>
<dbReference type="InterPro" id="IPR022701">
    <property type="entry name" value="QTMAN_N"/>
</dbReference>
<proteinExistence type="inferred from homology"/>
<protein>
    <recommendedName>
        <fullName evidence="5">tRNA-queuosine alpha-mannosyltransferase</fullName>
        <ecNumber evidence="4">2.4.1.110</ecNumber>
    </recommendedName>
</protein>
<evidence type="ECO:0000256" key="2">
    <source>
        <dbReference type="ARBA" id="ARBA00022676"/>
    </source>
</evidence>
<keyword evidence="2" id="KW-0328">Glycosyltransferase</keyword>
<dbReference type="RefSeq" id="WP_309203415.1">
    <property type="nucleotide sequence ID" value="NZ_CP133548.1"/>
</dbReference>
<evidence type="ECO:0000313" key="10">
    <source>
        <dbReference type="Proteomes" id="UP001239782"/>
    </source>
</evidence>
<dbReference type="Gene3D" id="3.40.50.2000">
    <property type="entry name" value="Glycogen Phosphorylase B"/>
    <property type="match status" value="1"/>
</dbReference>
<organism evidence="9 10">
    <name type="scientific">Pleionea litopenaei</name>
    <dbReference type="NCBI Taxonomy" id="3070815"/>
    <lineage>
        <taxon>Bacteria</taxon>
        <taxon>Pseudomonadati</taxon>
        <taxon>Pseudomonadota</taxon>
        <taxon>Gammaproteobacteria</taxon>
        <taxon>Oceanospirillales</taxon>
        <taxon>Pleioneaceae</taxon>
        <taxon>Pleionea</taxon>
    </lineage>
</organism>
<dbReference type="PANTHER" id="PTHR13615:SF3">
    <property type="entry name" value="GLYCOSYLTRANSFERASE-LIKE DOMAIN-CONTAINING PROTEIN 1"/>
    <property type="match status" value="1"/>
</dbReference>
<evidence type="ECO:0000256" key="6">
    <source>
        <dbReference type="ARBA" id="ARBA00048439"/>
    </source>
</evidence>
<evidence type="ECO:0000256" key="5">
    <source>
        <dbReference type="ARBA" id="ARBA00044539"/>
    </source>
</evidence>
<feature type="domain" description="Glycosyl transferase family 1" evidence="7">
    <location>
        <begin position="193"/>
        <end position="309"/>
    </location>
</feature>
<keyword evidence="10" id="KW-1185">Reference proteome</keyword>
<dbReference type="EMBL" id="CP133548">
    <property type="protein sequence ID" value="WMS88211.1"/>
    <property type="molecule type" value="Genomic_DNA"/>
</dbReference>
<sequence length="367" mass="42322">MASRHRVLVLSAYHAQSHDYWAKALMKGLTEIDFTLLTLPPRHFAWRTRGNSLSWGLGDYPELDQEYDTILATSMVDICALRGFRPKLSRARLIVYFHENQFAYPASSAQYKDINIPLTSIYSALCADQVIFNSNFNRSTFLAGSEQLLKKMPDQVPKGILHHLESVSQVIPVPLQYEQTQALHYNSGEKIHLVWNHRWEHDKNPEVLFKALSRLKASNIPINCSIVGQSFRHSPRVFQEEYSKFQDIIQHFGFLDTDDYSSLLSEANVVISTAWHDFQGLSMQQAMAHGCIPIAPNRMAYPEYVPDELLYNCTPQEDQVDYEADQLAQKVISLFHRGFHLDNNPIAEYCWPNLESQYSKLFNLHRL</sequence>
<evidence type="ECO:0000256" key="1">
    <source>
        <dbReference type="ARBA" id="ARBA00009481"/>
    </source>
</evidence>
<dbReference type="PANTHER" id="PTHR13615">
    <property type="entry name" value="GLYCOSYLTRANSFERASE-LIKE 1"/>
    <property type="match status" value="1"/>
</dbReference>
<comment type="similarity">
    <text evidence="1">Belongs to the glycosyltransferase group 1 family. Glycosyltransferase 4 subfamily.</text>
</comment>
<accession>A0AA51X7T7</accession>
<name>A0AA51X7T7_9GAMM</name>
<dbReference type="InterPro" id="IPR051862">
    <property type="entry name" value="GT-like_domain_containing_1"/>
</dbReference>
<dbReference type="InterPro" id="IPR001296">
    <property type="entry name" value="Glyco_trans_1"/>
</dbReference>
<dbReference type="AlphaFoldDB" id="A0AA51X7T7"/>
<dbReference type="Pfam" id="PF00534">
    <property type="entry name" value="Glycos_transf_1"/>
    <property type="match status" value="1"/>
</dbReference>
<feature type="domain" description="tRNA-queuosine alpha-mannosyltransferase N-terminal" evidence="8">
    <location>
        <begin position="6"/>
        <end position="175"/>
    </location>
</feature>
<dbReference type="Pfam" id="PF12038">
    <property type="entry name" value="QTMAN_N"/>
    <property type="match status" value="1"/>
</dbReference>
<dbReference type="SUPFAM" id="SSF53756">
    <property type="entry name" value="UDP-Glycosyltransferase/glycogen phosphorylase"/>
    <property type="match status" value="1"/>
</dbReference>
<dbReference type="Proteomes" id="UP001239782">
    <property type="component" value="Chromosome"/>
</dbReference>
<evidence type="ECO:0000259" key="7">
    <source>
        <dbReference type="Pfam" id="PF00534"/>
    </source>
</evidence>
<keyword evidence="3" id="KW-0808">Transferase</keyword>
<gene>
    <name evidence="9" type="ORF">Q9312_04670</name>
</gene>
<evidence type="ECO:0000259" key="8">
    <source>
        <dbReference type="Pfam" id="PF12038"/>
    </source>
</evidence>
<dbReference type="GO" id="GO:0016438">
    <property type="term" value="F:tRNA-queuosine(34) beta-mannosyltransferase activity"/>
    <property type="evidence" value="ECO:0007669"/>
    <property type="project" value="UniProtKB-EC"/>
</dbReference>
<evidence type="ECO:0000256" key="4">
    <source>
        <dbReference type="ARBA" id="ARBA00044517"/>
    </source>
</evidence>
<reference evidence="9 10" key="1">
    <citation type="submission" date="2023-08" db="EMBL/GenBank/DDBJ databases">
        <title>Pleionea litopenaei sp. nov., isolated from stomach of juvenile Litopenaeus vannamei.</title>
        <authorList>
            <person name="Rho A.M."/>
            <person name="Hwang C.Y."/>
        </authorList>
    </citation>
    <scope>NUCLEOTIDE SEQUENCE [LARGE SCALE GENOMIC DNA]</scope>
    <source>
        <strain evidence="9 10">HL-JVS1</strain>
    </source>
</reference>
<dbReference type="EC" id="2.4.1.110" evidence="4"/>